<dbReference type="RefSeq" id="WP_185165306.1">
    <property type="nucleotide sequence ID" value="NZ_JACKWY010000012.1"/>
</dbReference>
<organism evidence="1 2">
    <name type="scientific">Clostridium gasigenes</name>
    <dbReference type="NCBI Taxonomy" id="94869"/>
    <lineage>
        <taxon>Bacteria</taxon>
        <taxon>Bacillati</taxon>
        <taxon>Bacillota</taxon>
        <taxon>Clostridia</taxon>
        <taxon>Eubacteriales</taxon>
        <taxon>Clostridiaceae</taxon>
        <taxon>Clostridium</taxon>
    </lineage>
</organism>
<dbReference type="AlphaFoldDB" id="A0A7X0SEQ4"/>
<protein>
    <submittedName>
        <fullName evidence="1">Uncharacterized protein</fullName>
    </submittedName>
</protein>
<gene>
    <name evidence="1" type="ORF">H7E68_16165</name>
</gene>
<sequence>MIKIDINQINVELGKNDIEIGTVSRSDNKAEVILENKVNDITINLRFGTVESIDIVIDELQEARRYLVNR</sequence>
<evidence type="ECO:0000313" key="2">
    <source>
        <dbReference type="Proteomes" id="UP000585258"/>
    </source>
</evidence>
<dbReference type="EMBL" id="JACKWY010000012">
    <property type="protein sequence ID" value="MBB6716241.1"/>
    <property type="molecule type" value="Genomic_DNA"/>
</dbReference>
<dbReference type="Proteomes" id="UP000585258">
    <property type="component" value="Unassembled WGS sequence"/>
</dbReference>
<evidence type="ECO:0000313" key="1">
    <source>
        <dbReference type="EMBL" id="MBB6716241.1"/>
    </source>
</evidence>
<reference evidence="1 2" key="1">
    <citation type="submission" date="2020-08" db="EMBL/GenBank/DDBJ databases">
        <title>Clostridia isolated from Swiss meat.</title>
        <authorList>
            <person name="Wambui J."/>
            <person name="Stevens M.J.A."/>
            <person name="Stephan R."/>
        </authorList>
    </citation>
    <scope>NUCLEOTIDE SEQUENCE [LARGE SCALE GENOMIC DNA]</scope>
    <source>
        <strain evidence="1 2">CM001</strain>
    </source>
</reference>
<name>A0A7X0SEQ4_9CLOT</name>
<comment type="caution">
    <text evidence="1">The sequence shown here is derived from an EMBL/GenBank/DDBJ whole genome shotgun (WGS) entry which is preliminary data.</text>
</comment>
<proteinExistence type="predicted"/>
<accession>A0A7X0SEQ4</accession>